<comment type="similarity">
    <text evidence="1 11">Belongs to the protein prenyltransferase subunit beta family.</text>
</comment>
<evidence type="ECO:0000256" key="4">
    <source>
        <dbReference type="ARBA" id="ARBA00022602"/>
    </source>
</evidence>
<dbReference type="FunFam" id="1.50.10.20:FF:000012">
    <property type="entry name" value="Geranylgeranyl transferase type-2 subunit beta"/>
    <property type="match status" value="1"/>
</dbReference>
<evidence type="ECO:0000256" key="6">
    <source>
        <dbReference type="ARBA" id="ARBA00022723"/>
    </source>
</evidence>
<evidence type="ECO:0000256" key="3">
    <source>
        <dbReference type="ARBA" id="ARBA00012656"/>
    </source>
</evidence>
<dbReference type="Gene3D" id="1.50.10.20">
    <property type="match status" value="1"/>
</dbReference>
<comment type="subunit">
    <text evidence="2">Heterodimer of an alpha and a beta subunit.</text>
</comment>
<evidence type="ECO:0000313" key="14">
    <source>
        <dbReference type="Proteomes" id="UP001212841"/>
    </source>
</evidence>
<evidence type="ECO:0000256" key="10">
    <source>
        <dbReference type="ARBA" id="ARBA00069127"/>
    </source>
</evidence>
<dbReference type="PANTHER" id="PTHR11774">
    <property type="entry name" value="GERANYLGERANYL TRANSFERASE TYPE BETA SUBUNIT"/>
    <property type="match status" value="1"/>
</dbReference>
<dbReference type="InterPro" id="IPR026873">
    <property type="entry name" value="Ptb1"/>
</dbReference>
<evidence type="ECO:0000259" key="12">
    <source>
        <dbReference type="Pfam" id="PF00432"/>
    </source>
</evidence>
<feature type="domain" description="Prenyltransferase alpha-alpha toroid" evidence="12">
    <location>
        <begin position="7"/>
        <end position="305"/>
    </location>
</feature>
<dbReference type="InterPro" id="IPR045089">
    <property type="entry name" value="PGGT1B-like"/>
</dbReference>
<dbReference type="GO" id="GO:0004663">
    <property type="term" value="F:Rab geranylgeranyltransferase activity"/>
    <property type="evidence" value="ECO:0007669"/>
    <property type="project" value="UniProtKB-UniRule"/>
</dbReference>
<reference evidence="13" key="1">
    <citation type="submission" date="2020-05" db="EMBL/GenBank/DDBJ databases">
        <title>Phylogenomic resolution of chytrid fungi.</title>
        <authorList>
            <person name="Stajich J.E."/>
            <person name="Amses K."/>
            <person name="Simmons R."/>
            <person name="Seto K."/>
            <person name="Myers J."/>
            <person name="Bonds A."/>
            <person name="Quandt C.A."/>
            <person name="Barry K."/>
            <person name="Liu P."/>
            <person name="Grigoriev I."/>
            <person name="Longcore J.E."/>
            <person name="James T.Y."/>
        </authorList>
    </citation>
    <scope>NUCLEOTIDE SEQUENCE</scope>
    <source>
        <strain evidence="13">JEL0318</strain>
    </source>
</reference>
<comment type="catalytic activity">
    <reaction evidence="9 11">
        <text>geranylgeranyl diphosphate + L-cysteinyl-[protein] = S-geranylgeranyl-L-cysteinyl-[protein] + diphosphate</text>
        <dbReference type="Rhea" id="RHEA:21240"/>
        <dbReference type="Rhea" id="RHEA-COMP:10131"/>
        <dbReference type="Rhea" id="RHEA-COMP:11537"/>
        <dbReference type="ChEBI" id="CHEBI:29950"/>
        <dbReference type="ChEBI" id="CHEBI:33019"/>
        <dbReference type="ChEBI" id="CHEBI:57533"/>
        <dbReference type="ChEBI" id="CHEBI:86021"/>
        <dbReference type="EC" id="2.5.1.60"/>
    </reaction>
</comment>
<keyword evidence="14" id="KW-1185">Reference proteome</keyword>
<evidence type="ECO:0000256" key="11">
    <source>
        <dbReference type="RuleBase" id="RU365076"/>
    </source>
</evidence>
<name>A0AAD5X383_9FUNG</name>
<dbReference type="EC" id="2.5.1.60" evidence="3 11"/>
<evidence type="ECO:0000256" key="1">
    <source>
        <dbReference type="ARBA" id="ARBA00010497"/>
    </source>
</evidence>
<evidence type="ECO:0000256" key="9">
    <source>
        <dbReference type="ARBA" id="ARBA00047658"/>
    </source>
</evidence>
<comment type="caution">
    <text evidence="13">The sequence shown here is derived from an EMBL/GenBank/DDBJ whole genome shotgun (WGS) entry which is preliminary data.</text>
</comment>
<accession>A0AAD5X383</accession>
<evidence type="ECO:0000256" key="7">
    <source>
        <dbReference type="ARBA" id="ARBA00022737"/>
    </source>
</evidence>
<sequence length="317" mass="35448">MSAESTFLKELHVKFIKQLDDNKDELEYWTGEHLRLSGVYWALTALDLMHSLEAFQKEEVLEFVLSCLNDDGGFGGFTGYDSHLLYTLSGVQILATYNALDRFDKEKIVEFVSCLQDRTSGAFRGDKWGEVDTRFSYCALSCLSLLGRLDAVDVPLAVNFIDRCKNFDGGYGNVPGSESHAGQIFCCVGALSITKSLHLVDADQLGWWLAERQLKNGGLNGRPEKLEDVCYSWWVLSSLAMLDRIHWISKDHLRKFILSAQDEETGGIADRAGDYPDVFHTVFGVAGLSLLGDETLKKVDPRYCMPVYVTNRLGLGS</sequence>
<protein>
    <recommendedName>
        <fullName evidence="10 11">Geranylgeranyl transferase type-2 subunit beta</fullName>
        <ecNumber evidence="3 11">2.5.1.60</ecNumber>
    </recommendedName>
</protein>
<evidence type="ECO:0000256" key="5">
    <source>
        <dbReference type="ARBA" id="ARBA00022679"/>
    </source>
</evidence>
<dbReference type="GO" id="GO:0072657">
    <property type="term" value="P:protein localization to membrane"/>
    <property type="evidence" value="ECO:0007669"/>
    <property type="project" value="UniProtKB-ARBA"/>
</dbReference>
<evidence type="ECO:0000313" key="13">
    <source>
        <dbReference type="EMBL" id="KAJ3054174.1"/>
    </source>
</evidence>
<gene>
    <name evidence="13" type="ORF">HK097_002496</name>
</gene>
<dbReference type="Proteomes" id="UP001212841">
    <property type="component" value="Unassembled WGS sequence"/>
</dbReference>
<proteinExistence type="inferred from homology"/>
<dbReference type="AlphaFoldDB" id="A0AAD5X383"/>
<keyword evidence="4 11" id="KW-0637">Prenyltransferase</keyword>
<dbReference type="PANTHER" id="PTHR11774:SF11">
    <property type="entry name" value="GERANYLGERANYL TRANSFERASE TYPE-2 SUBUNIT BETA"/>
    <property type="match status" value="1"/>
</dbReference>
<dbReference type="CDD" id="cd02894">
    <property type="entry name" value="GGTase-II"/>
    <property type="match status" value="1"/>
</dbReference>
<dbReference type="SUPFAM" id="SSF48239">
    <property type="entry name" value="Terpenoid cyclases/Protein prenyltransferases"/>
    <property type="match status" value="1"/>
</dbReference>
<organism evidence="13 14">
    <name type="scientific">Rhizophlyctis rosea</name>
    <dbReference type="NCBI Taxonomy" id="64517"/>
    <lineage>
        <taxon>Eukaryota</taxon>
        <taxon>Fungi</taxon>
        <taxon>Fungi incertae sedis</taxon>
        <taxon>Chytridiomycota</taxon>
        <taxon>Chytridiomycota incertae sedis</taxon>
        <taxon>Chytridiomycetes</taxon>
        <taxon>Rhizophlyctidales</taxon>
        <taxon>Rhizophlyctidaceae</taxon>
        <taxon>Rhizophlyctis</taxon>
    </lineage>
</organism>
<keyword evidence="7" id="KW-0677">Repeat</keyword>
<keyword evidence="8 11" id="KW-0862">Zinc</keyword>
<dbReference type="InterPro" id="IPR008930">
    <property type="entry name" value="Terpenoid_cyclase/PrenylTrfase"/>
</dbReference>
<dbReference type="InterPro" id="IPR001330">
    <property type="entry name" value="Prenyltrans"/>
</dbReference>
<evidence type="ECO:0000256" key="2">
    <source>
        <dbReference type="ARBA" id="ARBA00011355"/>
    </source>
</evidence>
<dbReference type="Pfam" id="PF00432">
    <property type="entry name" value="Prenyltrans"/>
    <property type="match status" value="1"/>
</dbReference>
<keyword evidence="6 11" id="KW-0479">Metal-binding</keyword>
<comment type="cofactor">
    <cofactor evidence="11">
        <name>Zn(2+)</name>
        <dbReference type="ChEBI" id="CHEBI:29105"/>
    </cofactor>
    <text evidence="11">Binds 1 zinc ion per subunit.</text>
</comment>
<dbReference type="GO" id="GO:0005968">
    <property type="term" value="C:Rab-protein geranylgeranyltransferase complex"/>
    <property type="evidence" value="ECO:0007669"/>
    <property type="project" value="UniProtKB-UniRule"/>
</dbReference>
<evidence type="ECO:0000256" key="8">
    <source>
        <dbReference type="ARBA" id="ARBA00022833"/>
    </source>
</evidence>
<comment type="function">
    <text evidence="11">Catalyzes the transfer of a geranylgeranyl moiety from geranylgeranyl diphosphate to both cysteines of proteins with the C-terminal sequence -XXCC, -XCXC and -CCXX.</text>
</comment>
<dbReference type="EMBL" id="JADGJD010000154">
    <property type="protein sequence ID" value="KAJ3054174.1"/>
    <property type="molecule type" value="Genomic_DNA"/>
</dbReference>
<dbReference type="GO" id="GO:0046872">
    <property type="term" value="F:metal ion binding"/>
    <property type="evidence" value="ECO:0007669"/>
    <property type="project" value="UniProtKB-KW"/>
</dbReference>
<keyword evidence="5 11" id="KW-0808">Transferase</keyword>